<feature type="region of interest" description="Disordered" evidence="1">
    <location>
        <begin position="534"/>
        <end position="555"/>
    </location>
</feature>
<feature type="region of interest" description="Disordered" evidence="1">
    <location>
        <begin position="188"/>
        <end position="211"/>
    </location>
</feature>
<feature type="compositionally biased region" description="Basic and acidic residues" evidence="1">
    <location>
        <begin position="664"/>
        <end position="676"/>
    </location>
</feature>
<feature type="compositionally biased region" description="Basic residues" evidence="1">
    <location>
        <begin position="848"/>
        <end position="858"/>
    </location>
</feature>
<feature type="compositionally biased region" description="Basic and acidic residues" evidence="1">
    <location>
        <begin position="437"/>
        <end position="447"/>
    </location>
</feature>
<feature type="compositionally biased region" description="Basic residues" evidence="1">
    <location>
        <begin position="714"/>
        <end position="723"/>
    </location>
</feature>
<feature type="region of interest" description="Disordered" evidence="1">
    <location>
        <begin position="354"/>
        <end position="455"/>
    </location>
</feature>
<dbReference type="AlphaFoldDB" id="A0A5K3EZY7"/>
<accession>A0A5K3EZY7</accession>
<sequence>MARRDEMDELMFSLQTCLNQLIAFSDEAEKVITFHKTLLQWELKADNLRTAYSFAKSIVWKTIEHDFYLYVYSQLSGWLRSAYENAGASDISPRLQSLLRRLKGVIHTCVGLDLPSVMPHYRKLLNECEGCENGLDSVTFDETTIETQTLQLLEQTALELGHDIKLFDRLGELSRAGSVDQVARPIIPGTSTSVAHPPVEETRPQQAPQTTTTAFPAFPTSGASAEPAVSVISVPSAPPPKLSVPRHSAFGLLAGPVGPGSYQSPKGLGVSAQSQSAPGPFSSRGTEREPDGSYANIEQTKTVPVAGPPKVETAAPVTTKFPSLPGSPSSDESREATRPFGFHANAAFFQERDRATRSAMVSEPPADPLARRTGQKSQSEFPQQPQIPSVPTRGPTPDRSPLAPSLSDSAGFFKQVEQRALQANQPPSFRPPQKTATESDDRARADSFDDNVSTTFTDLQFDNRETSERPSAGGQIYTSLTDVTGLQNTPVPPQRETEVETPLGSETRQPVHVERVDSVKAEGSRSNIVTSKTISGTKMPKSTPHKRNHSHVIQTGQKGRKFSYVFQQGNERVHMSSATSPFEAKMFSPEESMIEIPSDYPEHRGPTRRLSTTSDSSTSTILDARVPVVASHRSRRHSKPVYVVHDRSRPKSRSESAQFTIIMKPDDEDKMSRPSRADSYSSSSSTSGRGNSRSSSSSSSTSSTSSSSSSSSSARRKTQKHRSPTTLIKIEPLVFETMPRKKVMRSIEGSGRNVEISQMHCHKQPHCHRHGFEPHQQRRRFSPVGKIVVENCEPEFETCPHIESGHASNEDNCQSSVVLRHVCKKCQKDLEKGRPLIRRNSVGGYVQKRPKSQSRHRPLTVMSPVQPPPSRGQSKGVNKRCFSPAVISRGHCINCPLNETSGSEDEQVHIGKGEIFANKAFMKCYQLHHRRHSLDKNKSMPLFTVRSISDLKQNGLLSERVC</sequence>
<evidence type="ECO:0000313" key="2">
    <source>
        <dbReference type="WBParaSite" id="MCU_004474-RM"/>
    </source>
</evidence>
<dbReference type="WBParaSite" id="MCU_004474-RM">
    <property type="protein sequence ID" value="MCU_004474-RM"/>
    <property type="gene ID" value="MCU_004474"/>
</dbReference>
<name>A0A5K3EZY7_MESCO</name>
<protein>
    <submittedName>
        <fullName evidence="2">SCA7 domain-containing protein</fullName>
    </submittedName>
</protein>
<feature type="region of interest" description="Disordered" evidence="1">
    <location>
        <begin position="263"/>
        <end position="336"/>
    </location>
</feature>
<reference evidence="2" key="1">
    <citation type="submission" date="2019-11" db="UniProtKB">
        <authorList>
            <consortium name="WormBaseParasite"/>
        </authorList>
    </citation>
    <scope>IDENTIFICATION</scope>
</reference>
<feature type="compositionally biased region" description="Low complexity" evidence="1">
    <location>
        <begin position="677"/>
        <end position="713"/>
    </location>
</feature>
<feature type="region of interest" description="Disordered" evidence="1">
    <location>
        <begin position="596"/>
        <end position="726"/>
    </location>
</feature>
<feature type="compositionally biased region" description="Low complexity" evidence="1">
    <location>
        <begin position="608"/>
        <end position="623"/>
    </location>
</feature>
<proteinExistence type="predicted"/>
<feature type="region of interest" description="Disordered" evidence="1">
    <location>
        <begin position="484"/>
        <end position="507"/>
    </location>
</feature>
<feature type="compositionally biased region" description="Basic and acidic residues" evidence="1">
    <location>
        <begin position="644"/>
        <end position="654"/>
    </location>
</feature>
<feature type="region of interest" description="Disordered" evidence="1">
    <location>
        <begin position="837"/>
        <end position="878"/>
    </location>
</feature>
<organism evidence="2">
    <name type="scientific">Mesocestoides corti</name>
    <name type="common">Flatworm</name>
    <dbReference type="NCBI Taxonomy" id="53468"/>
    <lineage>
        <taxon>Eukaryota</taxon>
        <taxon>Metazoa</taxon>
        <taxon>Spiralia</taxon>
        <taxon>Lophotrochozoa</taxon>
        <taxon>Platyhelminthes</taxon>
        <taxon>Cestoda</taxon>
        <taxon>Eucestoda</taxon>
        <taxon>Cyclophyllidea</taxon>
        <taxon>Mesocestoididae</taxon>
        <taxon>Mesocestoides</taxon>
    </lineage>
</organism>
<feature type="compositionally biased region" description="Polar residues" evidence="1">
    <location>
        <begin position="375"/>
        <end position="389"/>
    </location>
</feature>
<evidence type="ECO:0000256" key="1">
    <source>
        <dbReference type="SAM" id="MobiDB-lite"/>
    </source>
</evidence>